<dbReference type="AlphaFoldDB" id="A0A2H1JJ07"/>
<evidence type="ECO:0000313" key="3">
    <source>
        <dbReference type="Proteomes" id="UP000234498"/>
    </source>
</evidence>
<evidence type="ECO:0000256" key="1">
    <source>
        <dbReference type="SAM" id="MobiDB-lite"/>
    </source>
</evidence>
<reference evidence="2 3" key="1">
    <citation type="submission" date="2017-03" db="EMBL/GenBank/DDBJ databases">
        <authorList>
            <person name="Afonso C.L."/>
            <person name="Miller P.J."/>
            <person name="Scott M.A."/>
            <person name="Spackman E."/>
            <person name="Goraichik I."/>
            <person name="Dimitrov K.M."/>
            <person name="Suarez D.L."/>
            <person name="Swayne D.E."/>
        </authorList>
    </citation>
    <scope>NUCLEOTIDE SEQUENCE [LARGE SCALE GENOMIC DNA]</scope>
    <source>
        <strain evidence="2 3">Mu101</strain>
    </source>
</reference>
<name>A0A2H1JJ07_BRELN</name>
<organism evidence="2 3">
    <name type="scientific">Brevibacterium linens</name>
    <dbReference type="NCBI Taxonomy" id="1703"/>
    <lineage>
        <taxon>Bacteria</taxon>
        <taxon>Bacillati</taxon>
        <taxon>Actinomycetota</taxon>
        <taxon>Actinomycetes</taxon>
        <taxon>Micrococcales</taxon>
        <taxon>Brevibacteriaceae</taxon>
        <taxon>Brevibacterium</taxon>
    </lineage>
</organism>
<dbReference type="EMBL" id="FXZA01000014">
    <property type="protein sequence ID" value="SMX87112.1"/>
    <property type="molecule type" value="Genomic_DNA"/>
</dbReference>
<evidence type="ECO:0000313" key="2">
    <source>
        <dbReference type="EMBL" id="SMX87112.1"/>
    </source>
</evidence>
<protein>
    <recommendedName>
        <fullName evidence="4">Integrase catalytic domain-containing protein</fullName>
    </recommendedName>
</protein>
<sequence>MPVKYADELKDRAVERVVRAEADLDVANGANTQYVVVAWCNKTRLHPATGCRPPLEVHSEWINQSATEPAAAKETRIGASVKPAG</sequence>
<dbReference type="Proteomes" id="UP000234498">
    <property type="component" value="Unassembled WGS sequence"/>
</dbReference>
<evidence type="ECO:0008006" key="4">
    <source>
        <dbReference type="Google" id="ProtNLM"/>
    </source>
</evidence>
<gene>
    <name evidence="2" type="ORF">BLIN101_02334</name>
</gene>
<feature type="region of interest" description="Disordered" evidence="1">
    <location>
        <begin position="66"/>
        <end position="85"/>
    </location>
</feature>
<proteinExistence type="predicted"/>
<accession>A0A2H1JJ07</accession>